<evidence type="ECO:0000256" key="2">
    <source>
        <dbReference type="ARBA" id="ARBA00022525"/>
    </source>
</evidence>
<organism evidence="4 5">
    <name type="scientific">Orycteropus afer afer</name>
    <dbReference type="NCBI Taxonomy" id="1230840"/>
    <lineage>
        <taxon>Eukaryota</taxon>
        <taxon>Metazoa</taxon>
        <taxon>Chordata</taxon>
        <taxon>Craniata</taxon>
        <taxon>Vertebrata</taxon>
        <taxon>Euteleostomi</taxon>
        <taxon>Mammalia</taxon>
        <taxon>Eutheria</taxon>
        <taxon>Afrotheria</taxon>
        <taxon>Tubulidentata</taxon>
        <taxon>Orycteropodidae</taxon>
        <taxon>Orycteropus</taxon>
    </lineage>
</organism>
<dbReference type="InterPro" id="IPR012674">
    <property type="entry name" value="Calycin"/>
</dbReference>
<dbReference type="AlphaFoldDB" id="A0A8B7AXA7"/>
<accession>A0A8B7AXA7</accession>
<name>A0A8B7AXA7_ORYAF</name>
<dbReference type="PRINTS" id="PR01173">
    <property type="entry name" value="ODORANTBNDNG"/>
</dbReference>
<gene>
    <name evidence="5" type="primary">LOC103208343</name>
</gene>
<comment type="subcellular location">
    <subcellularLocation>
        <location evidence="1">Secreted</location>
    </subcellularLocation>
</comment>
<dbReference type="SUPFAM" id="SSF50814">
    <property type="entry name" value="Lipocalins"/>
    <property type="match status" value="1"/>
</dbReference>
<keyword evidence="4" id="KW-1185">Reference proteome</keyword>
<feature type="domain" description="Lipocalin/cytosolic fatty-acid binding" evidence="3">
    <location>
        <begin position="4"/>
        <end position="49"/>
    </location>
</feature>
<evidence type="ECO:0000259" key="3">
    <source>
        <dbReference type="Pfam" id="PF00061"/>
    </source>
</evidence>
<sequence length="101" mass="11720">MKITGNWYSIYVTADNKEKIAEDGPLRAYLRHIDYQDDGQTVSFTFYAKEVLAKTNDISEEDYQKFVKLASENGLPVENIVKSIETGQLTLFFLYYEIHLI</sequence>
<dbReference type="Proteomes" id="UP000694850">
    <property type="component" value="Unplaced"/>
</dbReference>
<dbReference type="InterPro" id="IPR002448">
    <property type="entry name" value="OBP-like"/>
</dbReference>
<proteinExistence type="predicted"/>
<keyword evidence="2" id="KW-0964">Secreted</keyword>
<evidence type="ECO:0000313" key="4">
    <source>
        <dbReference type="Proteomes" id="UP000694850"/>
    </source>
</evidence>
<evidence type="ECO:0000256" key="1">
    <source>
        <dbReference type="ARBA" id="ARBA00004613"/>
    </source>
</evidence>
<dbReference type="GO" id="GO:0005576">
    <property type="term" value="C:extracellular region"/>
    <property type="evidence" value="ECO:0007669"/>
    <property type="project" value="UniProtKB-SubCell"/>
</dbReference>
<dbReference type="Pfam" id="PF00061">
    <property type="entry name" value="Lipocalin"/>
    <property type="match status" value="1"/>
</dbReference>
<dbReference type="OrthoDB" id="9450562at2759"/>
<reference evidence="5" key="1">
    <citation type="submission" date="2025-08" db="UniProtKB">
        <authorList>
            <consortium name="RefSeq"/>
        </authorList>
    </citation>
    <scope>IDENTIFICATION</scope>
</reference>
<dbReference type="GeneID" id="103208343"/>
<evidence type="ECO:0000313" key="5">
    <source>
        <dbReference type="RefSeq" id="XP_007952217.1"/>
    </source>
</evidence>
<dbReference type="RefSeq" id="XP_007952217.1">
    <property type="nucleotide sequence ID" value="XM_007954026.1"/>
</dbReference>
<protein>
    <submittedName>
        <fullName evidence="5">Odorant-binding protein-like</fullName>
    </submittedName>
</protein>
<dbReference type="Gene3D" id="2.40.128.20">
    <property type="match status" value="2"/>
</dbReference>
<dbReference type="InterPro" id="IPR000566">
    <property type="entry name" value="Lipocln_cytosolic_FA-bd_dom"/>
</dbReference>